<accession>A0A0H4TLK5</accession>
<dbReference type="EMBL" id="KT006965">
    <property type="protein sequence ID" value="AKQ01414.1"/>
    <property type="molecule type" value="Genomic_DNA"/>
</dbReference>
<feature type="chain" id="PRO_5005210595" description="PEGA domain-containing protein" evidence="1">
    <location>
        <begin position="30"/>
        <end position="416"/>
    </location>
</feature>
<evidence type="ECO:0000256" key="1">
    <source>
        <dbReference type="SAM" id="SignalP"/>
    </source>
</evidence>
<keyword evidence="1" id="KW-0732">Signal</keyword>
<protein>
    <recommendedName>
        <fullName evidence="2">PEGA domain-containing protein</fullName>
    </recommendedName>
</protein>
<dbReference type="InterPro" id="IPR013229">
    <property type="entry name" value="PEGA"/>
</dbReference>
<sequence length="416" mass="44654">MRSTSSRRSAVALLLCGSLLWRPAPPASAEEVASTREPALLLKFAAPDLDDRSARRLLDPIPAVIAEKLRVRWLPVPVEPSGEKTVPGELPVPDDAALRRIAGKVSRASERMDKVETAAASLLLDDAEAECRSYRFTEATRPFLAEIFLRRGILRLWEGKTSDAEALLSRVRALRPEFTPDPALFPPQFLSGWEAARRHAVPEAELLVESLPSGAEIFVDGERRGITPSRIRSKNYAPVRIRVSHPGYKDAETTGQWLPGDTEILRFSLPGDRVARLGELLAAEERAADGGAGPLVDELAAAAGTARIAVLMLEKDRSGEGLHVRLYAGRPSGRNPALLGEKTFPGGKKSAEMTGKWAADALATDGWPKAERLERPWYHSAWFWAVVLSAGVAAALGAGGGGGSDGASGGTVAVNF</sequence>
<feature type="domain" description="PEGA" evidence="2">
    <location>
        <begin position="205"/>
        <end position="254"/>
    </location>
</feature>
<evidence type="ECO:0000313" key="3">
    <source>
        <dbReference type="EMBL" id="AKQ01414.1"/>
    </source>
</evidence>
<organism evidence="3">
    <name type="scientific">uncultured delta proteobacterium Rifle_16ft_4_minimus_184</name>
    <dbReference type="NCBI Taxonomy" id="1665175"/>
    <lineage>
        <taxon>Bacteria</taxon>
        <taxon>Deltaproteobacteria</taxon>
        <taxon>environmental samples</taxon>
    </lineage>
</organism>
<proteinExistence type="predicted"/>
<reference evidence="3" key="1">
    <citation type="journal article" date="2015" name="ISME J.">
        <title>Aquifer environment selects for microbial species cohorts in sediment and groundwater.</title>
        <authorList>
            <person name="Hug L.A."/>
            <person name="Thomas B.C."/>
            <person name="Brown C.T."/>
            <person name="Frischkorn K.R."/>
            <person name="Williams K.H."/>
            <person name="Tringe S.G."/>
            <person name="Banfield J.F."/>
        </authorList>
    </citation>
    <scope>NUCLEOTIDE SEQUENCE</scope>
</reference>
<name>A0A0H4TLK5_9DELT</name>
<feature type="signal peptide" evidence="1">
    <location>
        <begin position="1"/>
        <end position="29"/>
    </location>
</feature>
<evidence type="ECO:0000259" key="2">
    <source>
        <dbReference type="Pfam" id="PF08308"/>
    </source>
</evidence>
<dbReference type="AlphaFoldDB" id="A0A0H4TLK5"/>
<dbReference type="Pfam" id="PF08308">
    <property type="entry name" value="PEGA"/>
    <property type="match status" value="1"/>
</dbReference>